<feature type="compositionally biased region" description="Polar residues" evidence="1">
    <location>
        <begin position="118"/>
        <end position="127"/>
    </location>
</feature>
<proteinExistence type="predicted"/>
<feature type="region of interest" description="Disordered" evidence="1">
    <location>
        <begin position="657"/>
        <end position="683"/>
    </location>
</feature>
<dbReference type="Proteomes" id="UP001492380">
    <property type="component" value="Unassembled WGS sequence"/>
</dbReference>
<keyword evidence="3" id="KW-1185">Reference proteome</keyword>
<organism evidence="2 3">
    <name type="scientific">Phyllosticta capitalensis</name>
    <dbReference type="NCBI Taxonomy" id="121624"/>
    <lineage>
        <taxon>Eukaryota</taxon>
        <taxon>Fungi</taxon>
        <taxon>Dikarya</taxon>
        <taxon>Ascomycota</taxon>
        <taxon>Pezizomycotina</taxon>
        <taxon>Dothideomycetes</taxon>
        <taxon>Dothideomycetes incertae sedis</taxon>
        <taxon>Botryosphaeriales</taxon>
        <taxon>Phyllostictaceae</taxon>
        <taxon>Phyllosticta</taxon>
    </lineage>
</organism>
<comment type="caution">
    <text evidence="2">The sequence shown here is derived from an EMBL/GenBank/DDBJ whole genome shotgun (WGS) entry which is preliminary data.</text>
</comment>
<feature type="region of interest" description="Disordered" evidence="1">
    <location>
        <begin position="250"/>
        <end position="311"/>
    </location>
</feature>
<feature type="region of interest" description="Disordered" evidence="1">
    <location>
        <begin position="198"/>
        <end position="225"/>
    </location>
</feature>
<evidence type="ECO:0000256" key="1">
    <source>
        <dbReference type="SAM" id="MobiDB-lite"/>
    </source>
</evidence>
<feature type="compositionally biased region" description="Low complexity" evidence="1">
    <location>
        <begin position="399"/>
        <end position="408"/>
    </location>
</feature>
<reference evidence="2 3" key="1">
    <citation type="submission" date="2024-04" db="EMBL/GenBank/DDBJ databases">
        <title>Phyllosticta paracitricarpa is synonymous to the EU quarantine fungus P. citricarpa based on phylogenomic analyses.</title>
        <authorList>
            <consortium name="Lawrence Berkeley National Laboratory"/>
            <person name="Van Ingen-Buijs V.A."/>
            <person name="Van Westerhoven A.C."/>
            <person name="Haridas S."/>
            <person name="Skiadas P."/>
            <person name="Martin F."/>
            <person name="Groenewald J.Z."/>
            <person name="Crous P.W."/>
            <person name="Seidl M.F."/>
        </authorList>
    </citation>
    <scope>NUCLEOTIDE SEQUENCE [LARGE SCALE GENOMIC DNA]</scope>
    <source>
        <strain evidence="2 3">CBS 123374</strain>
    </source>
</reference>
<feature type="region of interest" description="Disordered" evidence="1">
    <location>
        <begin position="511"/>
        <end position="572"/>
    </location>
</feature>
<gene>
    <name evidence="2" type="ORF">HDK90DRAFT_492753</name>
</gene>
<dbReference type="EMBL" id="JBBWRZ010000009">
    <property type="protein sequence ID" value="KAK8228976.1"/>
    <property type="molecule type" value="Genomic_DNA"/>
</dbReference>
<feature type="compositionally biased region" description="Basic residues" evidence="1">
    <location>
        <begin position="537"/>
        <end position="552"/>
    </location>
</feature>
<feature type="region of interest" description="Disordered" evidence="1">
    <location>
        <begin position="363"/>
        <end position="496"/>
    </location>
</feature>
<feature type="compositionally biased region" description="Basic and acidic residues" evidence="1">
    <location>
        <begin position="139"/>
        <end position="149"/>
    </location>
</feature>
<feature type="region of interest" description="Disordered" evidence="1">
    <location>
        <begin position="105"/>
        <end position="179"/>
    </location>
</feature>
<protein>
    <submittedName>
        <fullName evidence="2">Uncharacterized protein</fullName>
    </submittedName>
</protein>
<accession>A0ABR1YG18</accession>
<feature type="compositionally biased region" description="Low complexity" evidence="1">
    <location>
        <begin position="657"/>
        <end position="668"/>
    </location>
</feature>
<sequence>MSPPKQSRTLIDATERPLRVSIGTPNEKEWPVLYPSQPATPHALETFAQLHSVDNNETGGETDADKDHDRMTIKLLTPGGHSEPPSEERTKHQINKLEDGIHHLATEPTASDERRPTTSESDSTVKSFPQPKAKLVDIPPRHTSSEQHQKAKFTGKSPNGSIPRYVGTARRENRKPRMKPVPAALQLHDSTRKKSAIPVAAKSPSSSSPTVAHVATPPEVPTTPTVDFSLSTIKDEDTVCMDDAPGANTLMRCGPQRRPTYRESARHQAYSAESVGEGDSEADAAMLASHQGPRPPIPTRAPSRKGSVPHRGLRLRESSIFTEHLTVSVPARVDDDEPKDTASKLEDHSLALAQLEGNGTGLVKRFSGKKRASIPSARSSITKPPQVPAVQPTEKNARRSSVSSRPSVNTKAPRVPTTQHSENATRRRSLPSTASFRPPVPAKDSTRHLSHKKPPQGLTRGVSATPSTLPLAKTMDDDSIGPETPTISVTKHKSTTRNKLATGLRGLFHKKSTDLKRGSVAPGSSPAPEMPDTVTTHSKKRMSNLRHNRRTSHLPEKTLPESRPEPEKTPGRSEMIKAADIAMEFADSAQVETNYTRKGQLLSAATALLTAIDCMKQANIAKEKAEQAAREAAMHQELMLESLTTIIRMIGGDGGATTTAASAATLSRSGRRTPKTPMTQVAD</sequence>
<feature type="compositionally biased region" description="Basic and acidic residues" evidence="1">
    <location>
        <begin position="553"/>
        <end position="572"/>
    </location>
</feature>
<evidence type="ECO:0000313" key="3">
    <source>
        <dbReference type="Proteomes" id="UP001492380"/>
    </source>
</evidence>
<evidence type="ECO:0000313" key="2">
    <source>
        <dbReference type="EMBL" id="KAK8228976.1"/>
    </source>
</evidence>
<name>A0ABR1YG18_9PEZI</name>
<feature type="compositionally biased region" description="Basic and acidic residues" evidence="1">
    <location>
        <begin position="105"/>
        <end position="117"/>
    </location>
</feature>